<dbReference type="CDD" id="cd02786">
    <property type="entry name" value="MopB_CT_3"/>
    <property type="match status" value="1"/>
</dbReference>
<dbReference type="InterPro" id="IPR006657">
    <property type="entry name" value="MoPterin_dinucl-bd_dom"/>
</dbReference>
<organism evidence="9 10">
    <name type="scientific">Oscillochloris trichoides DG-6</name>
    <dbReference type="NCBI Taxonomy" id="765420"/>
    <lineage>
        <taxon>Bacteria</taxon>
        <taxon>Bacillati</taxon>
        <taxon>Chloroflexota</taxon>
        <taxon>Chloroflexia</taxon>
        <taxon>Chloroflexales</taxon>
        <taxon>Chloroflexineae</taxon>
        <taxon>Oscillochloridaceae</taxon>
        <taxon>Oscillochloris</taxon>
    </lineage>
</organism>
<dbReference type="InterPro" id="IPR009010">
    <property type="entry name" value="Asp_de-COase-like_dom_sf"/>
</dbReference>
<evidence type="ECO:0000313" key="10">
    <source>
        <dbReference type="Proteomes" id="UP000054010"/>
    </source>
</evidence>
<dbReference type="Pfam" id="PF04879">
    <property type="entry name" value="Molybdop_Fe4S4"/>
    <property type="match status" value="1"/>
</dbReference>
<dbReference type="Pfam" id="PF01568">
    <property type="entry name" value="Molydop_binding"/>
    <property type="match status" value="1"/>
</dbReference>
<comment type="cofactor">
    <cofactor evidence="1">
        <name>Mo-bis(molybdopterin guanine dinucleotide)</name>
        <dbReference type="ChEBI" id="CHEBI:60539"/>
    </cofactor>
</comment>
<dbReference type="EMBL" id="ADVR01000012">
    <property type="protein sequence ID" value="EFO81462.1"/>
    <property type="molecule type" value="Genomic_DNA"/>
</dbReference>
<dbReference type="PROSITE" id="PS51669">
    <property type="entry name" value="4FE4S_MOW_BIS_MGD"/>
    <property type="match status" value="1"/>
</dbReference>
<dbReference type="InterPro" id="IPR037920">
    <property type="entry name" value="YoaE_C"/>
</dbReference>
<evidence type="ECO:0000256" key="7">
    <source>
        <dbReference type="ARBA" id="ARBA00023014"/>
    </source>
</evidence>
<gene>
    <name evidence="9" type="ORF">OSCT_0744</name>
</gene>
<dbReference type="InterPro" id="IPR006656">
    <property type="entry name" value="Mopterin_OxRdtase"/>
</dbReference>
<dbReference type="PROSITE" id="PS00490">
    <property type="entry name" value="MOLYBDOPTERIN_PROK_2"/>
    <property type="match status" value="1"/>
</dbReference>
<dbReference type="InterPro" id="IPR050612">
    <property type="entry name" value="Prok_Mopterin_Oxidored"/>
</dbReference>
<name>E1IBP3_9CHLR</name>
<evidence type="ECO:0000256" key="1">
    <source>
        <dbReference type="ARBA" id="ARBA00001942"/>
    </source>
</evidence>
<dbReference type="CDD" id="cd02766">
    <property type="entry name" value="MopB_3"/>
    <property type="match status" value="1"/>
</dbReference>
<feature type="domain" description="4Fe-4S Mo/W bis-MGD-type" evidence="8">
    <location>
        <begin position="15"/>
        <end position="72"/>
    </location>
</feature>
<sequence>MLHPQTPTRSTHMTPTQIRGACPHDCPDTCALLTEVHAGRAVALRGDPAHPITQGWLCAKVRPYLERVYSTERVLHPLRRVGPKGGDQWERISWEAALAEIAERWQTIIATHGAAAILPYSYSGTLGLVQMGVVDERLWNRMGASGLDRTICCSASHVAVPATLGARHGPDPRDVLKSKLIILWGNNPATSGPHFMPLLREAQRQGCYVVVVDPRRSLTAQHADLFLQIRPATDAALALGLMHVIFAEGLQDQAWLEAHAHGWRELQERAALYPPERVAHLTGLDAEVIVALARRYATTKPAMLKFADGIQRHTNGGQTVRALCCLPAVVGQYGVPGGGLNYSTSGYIKWDSAAVGHTHECPPSPRIINMNRLGAALMGEVTDPPIMSLYVYGANPVASAPNAGLIVRGLGREDLFTVVHEQFMSDTARYADIVLPATTQLEQVDLHRPYGHRHLQYNHAALAPLGEARSNWDTMRALAQTLGYTEPWLHASAEEVIAEILEASRPHNPQLTDITLDQLQREGTVPLHFTEENFTPFGDLHFPTPSGKVELLCAAMLEHGVDPLPDYVPVAELAGPGLTLISAGAHHFVSSTFANQPSLRKKQGEPRIELNPQDAAARGISDGDLVRIVNARGDCLLRAQISVDVPPGVAVTAKGYWASNSPEGRNINWTTSDDLADLGGGAVFHSNQVEVVRT</sequence>
<dbReference type="Gene3D" id="2.40.40.20">
    <property type="match status" value="1"/>
</dbReference>
<dbReference type="GO" id="GO:0016491">
    <property type="term" value="F:oxidoreductase activity"/>
    <property type="evidence" value="ECO:0007669"/>
    <property type="project" value="UniProtKB-KW"/>
</dbReference>
<dbReference type="SMART" id="SM00926">
    <property type="entry name" value="Molybdop_Fe4S4"/>
    <property type="match status" value="1"/>
</dbReference>
<comment type="caution">
    <text evidence="9">The sequence shown here is derived from an EMBL/GenBank/DDBJ whole genome shotgun (WGS) entry which is preliminary data.</text>
</comment>
<dbReference type="GO" id="GO:0043546">
    <property type="term" value="F:molybdopterin cofactor binding"/>
    <property type="evidence" value="ECO:0007669"/>
    <property type="project" value="InterPro"/>
</dbReference>
<dbReference type="HOGENOM" id="CLU_000422_13_3_0"/>
<dbReference type="Proteomes" id="UP000054010">
    <property type="component" value="Unassembled WGS sequence"/>
</dbReference>
<evidence type="ECO:0000259" key="8">
    <source>
        <dbReference type="PROSITE" id="PS51669"/>
    </source>
</evidence>
<comment type="similarity">
    <text evidence="2">Belongs to the prokaryotic molybdopterin-containing oxidoreductase family.</text>
</comment>
<evidence type="ECO:0000313" key="9">
    <source>
        <dbReference type="EMBL" id="EFO81462.1"/>
    </source>
</evidence>
<dbReference type="GO" id="GO:0046872">
    <property type="term" value="F:metal ion binding"/>
    <property type="evidence" value="ECO:0007669"/>
    <property type="project" value="UniProtKB-KW"/>
</dbReference>
<evidence type="ECO:0000256" key="3">
    <source>
        <dbReference type="ARBA" id="ARBA00022505"/>
    </source>
</evidence>
<keyword evidence="3" id="KW-0500">Molybdenum</keyword>
<evidence type="ECO:0000256" key="4">
    <source>
        <dbReference type="ARBA" id="ARBA00022723"/>
    </source>
</evidence>
<dbReference type="eggNOG" id="COG0243">
    <property type="taxonomic scope" value="Bacteria"/>
</dbReference>
<dbReference type="Gene3D" id="2.20.25.90">
    <property type="entry name" value="ADC-like domains"/>
    <property type="match status" value="1"/>
</dbReference>
<keyword evidence="5" id="KW-0560">Oxidoreductase</keyword>
<reference evidence="9 10" key="1">
    <citation type="journal article" date="2011" name="J. Bacteriol.">
        <title>Draft genome sequence of the anoxygenic filamentous phototrophic bacterium Oscillochloris trichoides subsp. DG-6.</title>
        <authorList>
            <person name="Kuznetsov B.B."/>
            <person name="Ivanovsky R.N."/>
            <person name="Keppen O.I."/>
            <person name="Sukhacheva M.V."/>
            <person name="Bumazhkin B.K."/>
            <person name="Patutina E.O."/>
            <person name="Beletsky A.V."/>
            <person name="Mardanov A.V."/>
            <person name="Baslerov R.V."/>
            <person name="Panteleeva A.N."/>
            <person name="Kolganova T.V."/>
            <person name="Ravin N.V."/>
            <person name="Skryabin K.G."/>
        </authorList>
    </citation>
    <scope>NUCLEOTIDE SEQUENCE [LARGE SCALE GENOMIC DNA]</scope>
    <source>
        <strain evidence="9 10">DG-6</strain>
    </source>
</reference>
<dbReference type="SUPFAM" id="SSF50692">
    <property type="entry name" value="ADC-like"/>
    <property type="match status" value="1"/>
</dbReference>
<keyword evidence="4" id="KW-0479">Metal-binding</keyword>
<proteinExistence type="inferred from homology"/>
<keyword evidence="6" id="KW-0408">Iron</keyword>
<dbReference type="Gene3D" id="3.30.2070.10">
    <property type="entry name" value="Formate dehydrogenase/DMSO reductase"/>
    <property type="match status" value="1"/>
</dbReference>
<evidence type="ECO:0000256" key="6">
    <source>
        <dbReference type="ARBA" id="ARBA00023004"/>
    </source>
</evidence>
<keyword evidence="10" id="KW-1185">Reference proteome</keyword>
<dbReference type="SUPFAM" id="SSF53706">
    <property type="entry name" value="Formate dehydrogenase/DMSO reductase, domains 1-3"/>
    <property type="match status" value="1"/>
</dbReference>
<accession>E1IBP3</accession>
<dbReference type="AlphaFoldDB" id="E1IBP3"/>
<dbReference type="PANTHER" id="PTHR43742:SF6">
    <property type="entry name" value="OXIDOREDUCTASE YYAE-RELATED"/>
    <property type="match status" value="1"/>
</dbReference>
<dbReference type="STRING" id="765420.OSCT_0744"/>
<dbReference type="Gene3D" id="3.40.228.10">
    <property type="entry name" value="Dimethylsulfoxide Reductase, domain 2"/>
    <property type="match status" value="1"/>
</dbReference>
<dbReference type="Pfam" id="PF00384">
    <property type="entry name" value="Molybdopterin"/>
    <property type="match status" value="1"/>
</dbReference>
<evidence type="ECO:0000256" key="5">
    <source>
        <dbReference type="ARBA" id="ARBA00023002"/>
    </source>
</evidence>
<dbReference type="Gene3D" id="3.40.50.740">
    <property type="match status" value="1"/>
</dbReference>
<dbReference type="InterPro" id="IPR006655">
    <property type="entry name" value="Mopterin_OxRdtase_prok_CS"/>
</dbReference>
<dbReference type="PANTHER" id="PTHR43742">
    <property type="entry name" value="TRIMETHYLAMINE-N-OXIDE REDUCTASE"/>
    <property type="match status" value="1"/>
</dbReference>
<protein>
    <submittedName>
        <fullName evidence="9">Molybdopterin oxidoreductase</fullName>
    </submittedName>
</protein>
<dbReference type="PROSITE" id="PS00932">
    <property type="entry name" value="MOLYBDOPTERIN_PROK_3"/>
    <property type="match status" value="1"/>
</dbReference>
<dbReference type="InterPro" id="IPR006963">
    <property type="entry name" value="Mopterin_OxRdtase_4Fe-4S_dom"/>
</dbReference>
<keyword evidence="7" id="KW-0411">Iron-sulfur</keyword>
<evidence type="ECO:0000256" key="2">
    <source>
        <dbReference type="ARBA" id="ARBA00010312"/>
    </source>
</evidence>
<dbReference type="GO" id="GO:0051536">
    <property type="term" value="F:iron-sulfur cluster binding"/>
    <property type="evidence" value="ECO:0007669"/>
    <property type="project" value="UniProtKB-KW"/>
</dbReference>